<protein>
    <submittedName>
        <fullName evidence="1">Competence transcription factor ComK</fullName>
    </submittedName>
</protein>
<dbReference type="eggNOG" id="COG4903">
    <property type="taxonomic scope" value="Bacteria"/>
</dbReference>
<reference evidence="1 2" key="1">
    <citation type="journal article" date="2012" name="Front. Microbiol.">
        <title>Redundancy and modularity in membrane-associated dissimilatory nitrate reduction in Bacillus.</title>
        <authorList>
            <person name="Heylen K."/>
            <person name="Keltjens J."/>
        </authorList>
    </citation>
    <scope>NUCLEOTIDE SEQUENCE [LARGE SCALE GENOMIC DNA]</scope>
    <source>
        <strain evidence="2">LMG 21833T</strain>
    </source>
</reference>
<sequence length="191" mass="22228">MGLKGLTQVKIGEYVANSCTMYIKPVEYGNKVFSIVVEPEDEFLSPFKPLDLIKNSCAFYGVDYESRRKGTKLLIGYSRKLPIVIEPINNIYAFCTASPEDPNCVWFFLEHIKDYRRASARQTLVIFRNDFSFTFPISYSTFNTQMLRTSYLQTKLMQRVELNKKKLFYLLHGPKSSKASESSEFYLKDRK</sequence>
<organism evidence="1 2">
    <name type="scientific">Neobacillus bataviensis LMG 21833</name>
    <dbReference type="NCBI Taxonomy" id="1117379"/>
    <lineage>
        <taxon>Bacteria</taxon>
        <taxon>Bacillati</taxon>
        <taxon>Bacillota</taxon>
        <taxon>Bacilli</taxon>
        <taxon>Bacillales</taxon>
        <taxon>Bacillaceae</taxon>
        <taxon>Neobacillus</taxon>
    </lineage>
</organism>
<proteinExistence type="predicted"/>
<dbReference type="GO" id="GO:0030420">
    <property type="term" value="P:establishment of competence for transformation"/>
    <property type="evidence" value="ECO:0007669"/>
    <property type="project" value="InterPro"/>
</dbReference>
<dbReference type="EMBL" id="AJLS01000041">
    <property type="protein sequence ID" value="EKN70275.1"/>
    <property type="molecule type" value="Genomic_DNA"/>
</dbReference>
<gene>
    <name evidence="1" type="ORF">BABA_06301</name>
</gene>
<dbReference type="Proteomes" id="UP000006316">
    <property type="component" value="Unassembled WGS sequence"/>
</dbReference>
<dbReference type="AlphaFoldDB" id="K6CGJ3"/>
<comment type="caution">
    <text evidence="1">The sequence shown here is derived from an EMBL/GenBank/DDBJ whole genome shotgun (WGS) entry which is preliminary data.</text>
</comment>
<name>K6CGJ3_9BACI</name>
<evidence type="ECO:0000313" key="1">
    <source>
        <dbReference type="EMBL" id="EKN70275.1"/>
    </source>
</evidence>
<dbReference type="Pfam" id="PF06338">
    <property type="entry name" value="ComK"/>
    <property type="match status" value="1"/>
</dbReference>
<accession>K6CGJ3</accession>
<dbReference type="InterPro" id="IPR010461">
    <property type="entry name" value="ComK"/>
</dbReference>
<evidence type="ECO:0000313" key="2">
    <source>
        <dbReference type="Proteomes" id="UP000006316"/>
    </source>
</evidence>
<dbReference type="STRING" id="1117379.BABA_06301"/>
<keyword evidence="2" id="KW-1185">Reference proteome</keyword>
<dbReference type="PATRIC" id="fig|1117379.3.peg.1317"/>